<protein>
    <submittedName>
        <fullName evidence="1">Uncharacterized protein</fullName>
    </submittedName>
</protein>
<accession>A0A2W5KBS4</accession>
<proteinExistence type="predicted"/>
<organism evidence="1 2">
    <name type="scientific">Ancylobacter novellus</name>
    <name type="common">Thiobacillus novellus</name>
    <dbReference type="NCBI Taxonomy" id="921"/>
    <lineage>
        <taxon>Bacteria</taxon>
        <taxon>Pseudomonadati</taxon>
        <taxon>Pseudomonadota</taxon>
        <taxon>Alphaproteobacteria</taxon>
        <taxon>Hyphomicrobiales</taxon>
        <taxon>Xanthobacteraceae</taxon>
        <taxon>Ancylobacter</taxon>
    </lineage>
</organism>
<comment type="caution">
    <text evidence="1">The sequence shown here is derived from an EMBL/GenBank/DDBJ whole genome shotgun (WGS) entry which is preliminary data.</text>
</comment>
<gene>
    <name evidence="1" type="ORF">DI565_15655</name>
</gene>
<dbReference type="EMBL" id="QFPN01000008">
    <property type="protein sequence ID" value="PZQ13094.1"/>
    <property type="molecule type" value="Genomic_DNA"/>
</dbReference>
<dbReference type="AlphaFoldDB" id="A0A2W5KBS4"/>
<evidence type="ECO:0000313" key="1">
    <source>
        <dbReference type="EMBL" id="PZQ13094.1"/>
    </source>
</evidence>
<sequence length="146" mass="16102">MELDRLFWEITGLPENNSLPLSFRAHGTWICTTPAHEELKVADAEMTADAVASEIIRWADTCFSDLSPLVSVSSIIEEIEEMRQSTGLKSYFAAHVCSLILAGRIDAARVECEDAIRRDHAGGFAVARGPTLPEMAIDWIVGRDAR</sequence>
<dbReference type="Proteomes" id="UP000249577">
    <property type="component" value="Unassembled WGS sequence"/>
</dbReference>
<name>A0A2W5KBS4_ANCNO</name>
<evidence type="ECO:0000313" key="2">
    <source>
        <dbReference type="Proteomes" id="UP000249577"/>
    </source>
</evidence>
<reference evidence="1 2" key="1">
    <citation type="submission" date="2017-08" db="EMBL/GenBank/DDBJ databases">
        <title>Infants hospitalized years apart are colonized by the same room-sourced microbial strains.</title>
        <authorList>
            <person name="Brooks B."/>
            <person name="Olm M.R."/>
            <person name="Firek B.A."/>
            <person name="Baker R."/>
            <person name="Thomas B.C."/>
            <person name="Morowitz M.J."/>
            <person name="Banfield J.F."/>
        </authorList>
    </citation>
    <scope>NUCLEOTIDE SEQUENCE [LARGE SCALE GENOMIC DNA]</scope>
    <source>
        <strain evidence="1">S2_005_003_R2_43</strain>
    </source>
</reference>